<dbReference type="Gene3D" id="1.10.287.950">
    <property type="entry name" value="Methyl-accepting chemotaxis protein"/>
    <property type="match status" value="1"/>
</dbReference>
<feature type="coiled-coil region" evidence="10">
    <location>
        <begin position="556"/>
        <end position="639"/>
    </location>
</feature>
<dbReference type="SMART" id="SM00304">
    <property type="entry name" value="HAMP"/>
    <property type="match status" value="1"/>
</dbReference>
<reference evidence="14 15" key="1">
    <citation type="submission" date="2016-01" db="EMBL/GenBank/DDBJ databases">
        <title>Complete Genome Sequence of Paenibacillus yonginensis DCY84, a novel Plant Growth-Promoting Bacteria with Elicitation of Induced Systemic Resistance.</title>
        <authorList>
            <person name="Kim Y.J."/>
            <person name="Yang D.C."/>
            <person name="Sukweenadhi J."/>
        </authorList>
    </citation>
    <scope>NUCLEOTIDE SEQUENCE [LARGE SCALE GENOMIC DNA]</scope>
    <source>
        <strain evidence="14 15">DCY84</strain>
    </source>
</reference>
<dbReference type="RefSeq" id="WP_068693663.1">
    <property type="nucleotide sequence ID" value="NZ_CP014167.1"/>
</dbReference>
<dbReference type="CDD" id="cd12912">
    <property type="entry name" value="PDC2_MCP_like"/>
    <property type="match status" value="1"/>
</dbReference>
<dbReference type="GO" id="GO:0006935">
    <property type="term" value="P:chemotaxis"/>
    <property type="evidence" value="ECO:0007669"/>
    <property type="project" value="UniProtKB-KW"/>
</dbReference>
<evidence type="ECO:0000256" key="8">
    <source>
        <dbReference type="ARBA" id="ARBA00029447"/>
    </source>
</evidence>
<comment type="subcellular location">
    <subcellularLocation>
        <location evidence="1">Cell membrane</location>
        <topology evidence="1">Multi-pass membrane protein</topology>
    </subcellularLocation>
</comment>
<dbReference type="KEGG" id="pyg:AWM70_01260"/>
<dbReference type="Proteomes" id="UP000092573">
    <property type="component" value="Chromosome"/>
</dbReference>
<dbReference type="Gene3D" id="3.30.450.20">
    <property type="entry name" value="PAS domain"/>
    <property type="match status" value="2"/>
</dbReference>
<dbReference type="GO" id="GO:0007165">
    <property type="term" value="P:signal transduction"/>
    <property type="evidence" value="ECO:0007669"/>
    <property type="project" value="UniProtKB-KW"/>
</dbReference>
<keyword evidence="15" id="KW-1185">Reference proteome</keyword>
<dbReference type="PROSITE" id="PS50111">
    <property type="entry name" value="CHEMOTAXIS_TRANSDUC_2"/>
    <property type="match status" value="1"/>
</dbReference>
<organism evidence="14 15">
    <name type="scientific">Paenibacillus yonginensis</name>
    <dbReference type="NCBI Taxonomy" id="1462996"/>
    <lineage>
        <taxon>Bacteria</taxon>
        <taxon>Bacillati</taxon>
        <taxon>Bacillota</taxon>
        <taxon>Bacilli</taxon>
        <taxon>Bacillales</taxon>
        <taxon>Paenibacillaceae</taxon>
        <taxon>Paenibacillus</taxon>
    </lineage>
</organism>
<evidence type="ECO:0000256" key="2">
    <source>
        <dbReference type="ARBA" id="ARBA00022475"/>
    </source>
</evidence>
<dbReference type="Pfam" id="PF00015">
    <property type="entry name" value="MCPsignal"/>
    <property type="match status" value="1"/>
</dbReference>
<evidence type="ECO:0000256" key="9">
    <source>
        <dbReference type="PROSITE-ProRule" id="PRU00284"/>
    </source>
</evidence>
<gene>
    <name evidence="14" type="ORF">AWM70_01260</name>
</gene>
<evidence type="ECO:0000313" key="15">
    <source>
        <dbReference type="Proteomes" id="UP000092573"/>
    </source>
</evidence>
<dbReference type="CDD" id="cd11386">
    <property type="entry name" value="MCP_signal"/>
    <property type="match status" value="1"/>
</dbReference>
<dbReference type="SMART" id="SM00283">
    <property type="entry name" value="MA"/>
    <property type="match status" value="1"/>
</dbReference>
<feature type="domain" description="HAMP" evidence="13">
    <location>
        <begin position="281"/>
        <end position="333"/>
    </location>
</feature>
<dbReference type="Pfam" id="PF02743">
    <property type="entry name" value="dCache_1"/>
    <property type="match status" value="1"/>
</dbReference>
<evidence type="ECO:0000256" key="4">
    <source>
        <dbReference type="ARBA" id="ARBA00022692"/>
    </source>
</evidence>
<keyword evidence="7 9" id="KW-0807">Transducer</keyword>
<evidence type="ECO:0000259" key="12">
    <source>
        <dbReference type="PROSITE" id="PS50111"/>
    </source>
</evidence>
<evidence type="ECO:0000259" key="13">
    <source>
        <dbReference type="PROSITE" id="PS50885"/>
    </source>
</evidence>
<protein>
    <recommendedName>
        <fullName evidence="16">Chemotaxis protein</fullName>
    </recommendedName>
</protein>
<evidence type="ECO:0000313" key="14">
    <source>
        <dbReference type="EMBL" id="ANS73381.1"/>
    </source>
</evidence>
<keyword evidence="10" id="KW-0175">Coiled coil</keyword>
<accession>A0A1B1MW20</accession>
<evidence type="ECO:0000256" key="11">
    <source>
        <dbReference type="SAM" id="Phobius"/>
    </source>
</evidence>
<dbReference type="PROSITE" id="PS50885">
    <property type="entry name" value="HAMP"/>
    <property type="match status" value="1"/>
</dbReference>
<evidence type="ECO:0000256" key="10">
    <source>
        <dbReference type="SAM" id="Coils"/>
    </source>
</evidence>
<dbReference type="PANTHER" id="PTHR32089">
    <property type="entry name" value="METHYL-ACCEPTING CHEMOTAXIS PROTEIN MCPB"/>
    <property type="match status" value="1"/>
</dbReference>
<evidence type="ECO:0000256" key="6">
    <source>
        <dbReference type="ARBA" id="ARBA00023136"/>
    </source>
</evidence>
<dbReference type="InterPro" id="IPR004089">
    <property type="entry name" value="MCPsignal_dom"/>
</dbReference>
<proteinExistence type="inferred from homology"/>
<evidence type="ECO:0000256" key="3">
    <source>
        <dbReference type="ARBA" id="ARBA00022500"/>
    </source>
</evidence>
<keyword evidence="2" id="KW-1003">Cell membrane</keyword>
<dbReference type="PANTHER" id="PTHR32089:SF114">
    <property type="entry name" value="METHYL-ACCEPTING CHEMOTAXIS PROTEIN MCPB"/>
    <property type="match status" value="1"/>
</dbReference>
<evidence type="ECO:0000256" key="7">
    <source>
        <dbReference type="ARBA" id="ARBA00023224"/>
    </source>
</evidence>
<dbReference type="AlphaFoldDB" id="A0A1B1MW20"/>
<dbReference type="Gene3D" id="6.10.340.10">
    <property type="match status" value="1"/>
</dbReference>
<evidence type="ECO:0000256" key="5">
    <source>
        <dbReference type="ARBA" id="ARBA00022989"/>
    </source>
</evidence>
<keyword evidence="3" id="KW-0145">Chemotaxis</keyword>
<dbReference type="InterPro" id="IPR003660">
    <property type="entry name" value="HAMP_dom"/>
</dbReference>
<name>A0A1B1MW20_9BACL</name>
<keyword evidence="6 11" id="KW-0472">Membrane</keyword>
<dbReference type="Pfam" id="PF00672">
    <property type="entry name" value="HAMP"/>
    <property type="match status" value="1"/>
</dbReference>
<dbReference type="CDD" id="cd06225">
    <property type="entry name" value="HAMP"/>
    <property type="match status" value="1"/>
</dbReference>
<dbReference type="InterPro" id="IPR033479">
    <property type="entry name" value="dCache_1"/>
</dbReference>
<evidence type="ECO:0008006" key="16">
    <source>
        <dbReference type="Google" id="ProtNLM"/>
    </source>
</evidence>
<keyword evidence="5 11" id="KW-1133">Transmembrane helix</keyword>
<dbReference type="SUPFAM" id="SSF58104">
    <property type="entry name" value="Methyl-accepting chemotaxis protein (MCP) signaling domain"/>
    <property type="match status" value="1"/>
</dbReference>
<dbReference type="OrthoDB" id="243053at2"/>
<dbReference type="EMBL" id="CP014167">
    <property type="protein sequence ID" value="ANS73381.1"/>
    <property type="molecule type" value="Genomic_DNA"/>
</dbReference>
<keyword evidence="4 11" id="KW-0812">Transmembrane</keyword>
<feature type="domain" description="Methyl-accepting transducer" evidence="12">
    <location>
        <begin position="352"/>
        <end position="602"/>
    </location>
</feature>
<sequence length="639" mass="68496">MLLLPSLYIGLSTYRSTGSELQSQLMDSANESVNTVNDIVTGTLTAKYSDLAYYANSISGADAERGTLGSGQNLQDSLTQYVNTHYDVLDIYIVGDNGVSRHGAPEGKTADNFRKETIYTDAIKNPGKTIVSSVFQTAAGQNSVSISRGLSDGKGIVAMDLNLESLAALTDLKVGKEGYVIMLDGSNHYIVHPGYDDIGQEETADFVQLMNTGDSGQFSYQLEGSDRKMIFATNQLTGWKIGGVIFDKEITGVSRSIGLTTLWVIVSAVVLGGLLIFWVIRSILKPLVQLKESTARIGQGYLNERLELARRDEIGELAENFQRMVDNLKDTIVMVRDTSRSLSGSASQLAAGADQSQSSITQVTEAIQQVASGGEKQLASMEAGAANVNNLVNEVAEVANEIGEVHLMMNVTSQLAQEGNEAVATTNSKMDSIHLHVEELDRVVKGLSSRTEEIGSIVTVIAGIAQQTNLLALNASIEAARAGEQGRGFAVVATEVRKLAENSAGFADKIRELIEKVTEEMTGAQASMEHVAASVSQGIEAAQTSETAFSHILITVQGLAQSIEASADKLQRMKEEAGNVNQAISQVQQLSRENARNTETISASAEEQLAVAQEVAGSTEELKKKAEELNELISRFTIN</sequence>
<dbReference type="GO" id="GO:0005886">
    <property type="term" value="C:plasma membrane"/>
    <property type="evidence" value="ECO:0007669"/>
    <property type="project" value="UniProtKB-SubCell"/>
</dbReference>
<feature type="transmembrane region" description="Helical" evidence="11">
    <location>
        <begin position="257"/>
        <end position="280"/>
    </location>
</feature>
<dbReference type="STRING" id="1462996.AWM70_01260"/>
<evidence type="ECO:0000256" key="1">
    <source>
        <dbReference type="ARBA" id="ARBA00004651"/>
    </source>
</evidence>
<comment type="similarity">
    <text evidence="8">Belongs to the methyl-accepting chemotaxis (MCP) protein family.</text>
</comment>